<dbReference type="KEGG" id="gai:IMCC3135_28220"/>
<dbReference type="PANTHER" id="PTHR40252:SF2">
    <property type="entry name" value="BLR0328 PROTEIN"/>
    <property type="match status" value="1"/>
</dbReference>
<reference evidence="3 4" key="1">
    <citation type="submission" date="2016-12" db="EMBL/GenBank/DDBJ databases">
        <authorList>
            <person name="Song W.-J."/>
            <person name="Kurnit D.M."/>
        </authorList>
    </citation>
    <scope>NUCLEOTIDE SEQUENCE [LARGE SCALE GENOMIC DNA]</scope>
    <source>
        <strain evidence="3 4">IMCC3135</strain>
    </source>
</reference>
<dbReference type="AlphaFoldDB" id="A0A2Z2NW61"/>
<proteinExistence type="predicted"/>
<evidence type="ECO:0000313" key="4">
    <source>
        <dbReference type="Proteomes" id="UP000250079"/>
    </source>
</evidence>
<dbReference type="EMBL" id="CP018632">
    <property type="protein sequence ID" value="ASJ75696.1"/>
    <property type="molecule type" value="Genomic_DNA"/>
</dbReference>
<dbReference type="Pfam" id="PF08495">
    <property type="entry name" value="FIST"/>
    <property type="match status" value="1"/>
</dbReference>
<sequence>MPSLKTFNACAVSTQEAIEHLDLALKADPLEASIVFMFYGCEHDEKALYEWAAASFPQAALIGGSSSGGLITDKGFMDQQGVGLLVIDDKSGDYGVAAGSLGDDPAQAAESLLQQALDSCDCTGQLPELIWVYQVPGREEDVIQGLRRVVGDNCPIVGGSSADNDVSGQWSQMGPDGPLTDGLVLGVLFPSSPLGCGFQGGYEPVGPNGIVTGIGYQPAGDSGVVTGSSGREILSIDNEPAAEVYNRWAGDLIGQRIRDGGSILADTTMFPLATDAGKVDGVTHYLLIHPESLGQEGALRTFCNLEVGARVYAMKGETERLVNRAGRVAEQARKAVEAGGKRVAGGLVVYCGGCKIAVGDEINKVTDAVAEGLGDVPFIACFTFGEQGRLINRNVHGNLMISTVAFGD</sequence>
<feature type="domain" description="FIST" evidence="1">
    <location>
        <begin position="31"/>
        <end position="240"/>
    </location>
</feature>
<protein>
    <recommendedName>
        <fullName evidence="5">FIST C-domain domain-containing protein</fullName>
    </recommendedName>
</protein>
<name>A0A2Z2NW61_9GAMM</name>
<keyword evidence="4" id="KW-1185">Reference proteome</keyword>
<evidence type="ECO:0000259" key="2">
    <source>
        <dbReference type="SMART" id="SM01204"/>
    </source>
</evidence>
<dbReference type="PANTHER" id="PTHR40252">
    <property type="entry name" value="BLR0328 PROTEIN"/>
    <property type="match status" value="1"/>
</dbReference>
<gene>
    <name evidence="3" type="ORF">IMCC3135_28220</name>
</gene>
<dbReference type="SMART" id="SM01204">
    <property type="entry name" value="FIST_C"/>
    <property type="match status" value="1"/>
</dbReference>
<dbReference type="SMART" id="SM00897">
    <property type="entry name" value="FIST"/>
    <property type="match status" value="1"/>
</dbReference>
<evidence type="ECO:0000313" key="3">
    <source>
        <dbReference type="EMBL" id="ASJ75696.1"/>
    </source>
</evidence>
<accession>A0A2Z2NW61</accession>
<dbReference type="Pfam" id="PF10442">
    <property type="entry name" value="FIST_C"/>
    <property type="match status" value="1"/>
</dbReference>
<organism evidence="3 4">
    <name type="scientific">Granulosicoccus antarcticus IMCC3135</name>
    <dbReference type="NCBI Taxonomy" id="1192854"/>
    <lineage>
        <taxon>Bacteria</taxon>
        <taxon>Pseudomonadati</taxon>
        <taxon>Pseudomonadota</taxon>
        <taxon>Gammaproteobacteria</taxon>
        <taxon>Chromatiales</taxon>
        <taxon>Granulosicoccaceae</taxon>
        <taxon>Granulosicoccus</taxon>
    </lineage>
</organism>
<dbReference type="RefSeq" id="WP_088920581.1">
    <property type="nucleotide sequence ID" value="NZ_CP018632.1"/>
</dbReference>
<dbReference type="InterPro" id="IPR019494">
    <property type="entry name" value="FIST_C"/>
</dbReference>
<evidence type="ECO:0000259" key="1">
    <source>
        <dbReference type="SMART" id="SM00897"/>
    </source>
</evidence>
<dbReference type="InterPro" id="IPR013702">
    <property type="entry name" value="FIST_domain_N"/>
</dbReference>
<dbReference type="OrthoDB" id="179842at2"/>
<evidence type="ECO:0008006" key="5">
    <source>
        <dbReference type="Google" id="ProtNLM"/>
    </source>
</evidence>
<feature type="domain" description="FIST C-domain" evidence="2">
    <location>
        <begin position="241"/>
        <end position="390"/>
    </location>
</feature>
<dbReference type="Proteomes" id="UP000250079">
    <property type="component" value="Chromosome"/>
</dbReference>